<comment type="caution">
    <text evidence="6">The sequence shown here is derived from an EMBL/GenBank/DDBJ whole genome shotgun (WGS) entry which is preliminary data.</text>
</comment>
<evidence type="ECO:0000256" key="3">
    <source>
        <dbReference type="ARBA" id="ARBA00023163"/>
    </source>
</evidence>
<proteinExistence type="predicted"/>
<accession>A0A177N633</accession>
<dbReference type="SMART" id="SM00100">
    <property type="entry name" value="cNMP"/>
    <property type="match status" value="1"/>
</dbReference>
<dbReference type="PROSITE" id="PS00888">
    <property type="entry name" value="CNMP_BINDING_1"/>
    <property type="match status" value="1"/>
</dbReference>
<dbReference type="InterPro" id="IPR012318">
    <property type="entry name" value="HTH_CRP"/>
</dbReference>
<dbReference type="NCBIfam" id="NF008732">
    <property type="entry name" value="PRK11753.1"/>
    <property type="match status" value="1"/>
</dbReference>
<dbReference type="PANTHER" id="PTHR24567:SF68">
    <property type="entry name" value="DNA-BINDING TRANSCRIPTIONAL DUAL REGULATOR CRP"/>
    <property type="match status" value="1"/>
</dbReference>
<dbReference type="InterPro" id="IPR018490">
    <property type="entry name" value="cNMP-bd_dom_sf"/>
</dbReference>
<evidence type="ECO:0000259" key="5">
    <source>
        <dbReference type="PROSITE" id="PS51063"/>
    </source>
</evidence>
<dbReference type="GO" id="GO:0003677">
    <property type="term" value="F:DNA binding"/>
    <property type="evidence" value="ECO:0007669"/>
    <property type="project" value="UniProtKB-KW"/>
</dbReference>
<dbReference type="Pfam" id="PF00027">
    <property type="entry name" value="cNMP_binding"/>
    <property type="match status" value="1"/>
</dbReference>
<dbReference type="InterPro" id="IPR018488">
    <property type="entry name" value="cNMP-bd_CS"/>
</dbReference>
<dbReference type="Gene3D" id="1.10.10.10">
    <property type="entry name" value="Winged helix-like DNA-binding domain superfamily/Winged helix DNA-binding domain"/>
    <property type="match status" value="1"/>
</dbReference>
<sequence length="217" mass="24205">MNLANKNKISQPALDAFLHLCHVRSYPAKLTVVRPGDVGDKLLFVVDGSVSVSVEDDDGHELILAYLNKHDFVGEIGVFKNAEMRSAFVKTRAPCKMAEIGYDRFKVLLNSDLREFAVEILTVLGEQLSTRLLITSRKYQDLAFMDVEGRIARTLLDLTKEPDAITHPDGMQLHITRQEIGRIVGCSREMAGRVLKELEDKGLITAHGKTIVVFGTR</sequence>
<dbReference type="PROSITE" id="PS51063">
    <property type="entry name" value="HTH_CRP_2"/>
    <property type="match status" value="1"/>
</dbReference>
<dbReference type="InterPro" id="IPR036388">
    <property type="entry name" value="WH-like_DNA-bd_sf"/>
</dbReference>
<dbReference type="PROSITE" id="PS00042">
    <property type="entry name" value="HTH_CRP_1"/>
    <property type="match status" value="1"/>
</dbReference>
<dbReference type="InterPro" id="IPR036390">
    <property type="entry name" value="WH_DNA-bd_sf"/>
</dbReference>
<protein>
    <submittedName>
        <fullName evidence="6">Transcriptional regulator Crp</fullName>
    </submittedName>
</protein>
<dbReference type="PROSITE" id="PS00889">
    <property type="entry name" value="CNMP_BINDING_2"/>
    <property type="match status" value="1"/>
</dbReference>
<gene>
    <name evidence="6" type="ORF">A1359_13350</name>
</gene>
<keyword evidence="7" id="KW-1185">Reference proteome</keyword>
<dbReference type="InterPro" id="IPR000595">
    <property type="entry name" value="cNMP-bd_dom"/>
</dbReference>
<evidence type="ECO:0000256" key="1">
    <source>
        <dbReference type="ARBA" id="ARBA00023015"/>
    </source>
</evidence>
<dbReference type="InterPro" id="IPR014710">
    <property type="entry name" value="RmlC-like_jellyroll"/>
</dbReference>
<dbReference type="PANTHER" id="PTHR24567">
    <property type="entry name" value="CRP FAMILY TRANSCRIPTIONAL REGULATORY PROTEIN"/>
    <property type="match status" value="1"/>
</dbReference>
<dbReference type="GO" id="GO:0005829">
    <property type="term" value="C:cytosol"/>
    <property type="evidence" value="ECO:0007669"/>
    <property type="project" value="TreeGrafter"/>
</dbReference>
<dbReference type="Pfam" id="PF13545">
    <property type="entry name" value="HTH_Crp_2"/>
    <property type="match status" value="1"/>
</dbReference>
<dbReference type="AlphaFoldDB" id="A0A177N633"/>
<dbReference type="InterPro" id="IPR050397">
    <property type="entry name" value="Env_Response_Regulators"/>
</dbReference>
<dbReference type="InterPro" id="IPR018335">
    <property type="entry name" value="Tscrpt_reg_HTH_Crp-type_CS"/>
</dbReference>
<dbReference type="CDD" id="cd00038">
    <property type="entry name" value="CAP_ED"/>
    <property type="match status" value="1"/>
</dbReference>
<keyword evidence="2" id="KW-0238">DNA-binding</keyword>
<evidence type="ECO:0000313" key="6">
    <source>
        <dbReference type="EMBL" id="OAI12669.1"/>
    </source>
</evidence>
<feature type="domain" description="HTH crp-type" evidence="5">
    <location>
        <begin position="145"/>
        <end position="217"/>
    </location>
</feature>
<dbReference type="SUPFAM" id="SSF51206">
    <property type="entry name" value="cAMP-binding domain-like"/>
    <property type="match status" value="1"/>
</dbReference>
<reference evidence="6 7" key="1">
    <citation type="submission" date="2016-03" db="EMBL/GenBank/DDBJ databases">
        <authorList>
            <person name="Ploux O."/>
        </authorList>
    </citation>
    <scope>NUCLEOTIDE SEQUENCE [LARGE SCALE GENOMIC DNA]</scope>
    <source>
        <strain evidence="6 7">R-45370</strain>
    </source>
</reference>
<dbReference type="Gene3D" id="2.60.120.10">
    <property type="entry name" value="Jelly Rolls"/>
    <property type="match status" value="1"/>
</dbReference>
<dbReference type="PROSITE" id="PS50042">
    <property type="entry name" value="CNMP_BINDING_3"/>
    <property type="match status" value="1"/>
</dbReference>
<evidence type="ECO:0000313" key="7">
    <source>
        <dbReference type="Proteomes" id="UP000078476"/>
    </source>
</evidence>
<evidence type="ECO:0000259" key="4">
    <source>
        <dbReference type="PROSITE" id="PS50042"/>
    </source>
</evidence>
<dbReference type="CDD" id="cd00092">
    <property type="entry name" value="HTH_CRP"/>
    <property type="match status" value="1"/>
</dbReference>
<dbReference type="RefSeq" id="WP_066985052.1">
    <property type="nucleotide sequence ID" value="NZ_LUUI01000127.1"/>
</dbReference>
<dbReference type="EMBL" id="LUUI01000127">
    <property type="protein sequence ID" value="OAI12669.1"/>
    <property type="molecule type" value="Genomic_DNA"/>
</dbReference>
<dbReference type="SUPFAM" id="SSF46785">
    <property type="entry name" value="Winged helix' DNA-binding domain"/>
    <property type="match status" value="1"/>
</dbReference>
<feature type="domain" description="Cyclic nucleotide-binding" evidence="4">
    <location>
        <begin position="24"/>
        <end position="109"/>
    </location>
</feature>
<name>A0A177N633_9GAMM</name>
<keyword evidence="3" id="KW-0804">Transcription</keyword>
<dbReference type="PRINTS" id="PR00034">
    <property type="entry name" value="HTHCRP"/>
</dbReference>
<dbReference type="Proteomes" id="UP000078476">
    <property type="component" value="Unassembled WGS sequence"/>
</dbReference>
<keyword evidence="1" id="KW-0805">Transcription regulation</keyword>
<evidence type="ECO:0000256" key="2">
    <source>
        <dbReference type="ARBA" id="ARBA00023125"/>
    </source>
</evidence>
<dbReference type="GO" id="GO:0003700">
    <property type="term" value="F:DNA-binding transcription factor activity"/>
    <property type="evidence" value="ECO:0007669"/>
    <property type="project" value="InterPro"/>
</dbReference>
<dbReference type="SMART" id="SM00419">
    <property type="entry name" value="HTH_CRP"/>
    <property type="match status" value="1"/>
</dbReference>
<dbReference type="FunFam" id="1.10.10.10:FF:000006">
    <property type="entry name" value="cAMP-activated global transcriptional regulator CRP"/>
    <property type="match status" value="1"/>
</dbReference>
<dbReference type="OrthoDB" id="61906at2"/>
<dbReference type="STRING" id="980561.A1359_13350"/>
<organism evidence="6 7">
    <name type="scientific">Methylomonas lenta</name>
    <dbReference type="NCBI Taxonomy" id="980561"/>
    <lineage>
        <taxon>Bacteria</taxon>
        <taxon>Pseudomonadati</taxon>
        <taxon>Pseudomonadota</taxon>
        <taxon>Gammaproteobacteria</taxon>
        <taxon>Methylococcales</taxon>
        <taxon>Methylococcaceae</taxon>
        <taxon>Methylomonas</taxon>
    </lineage>
</organism>